<reference evidence="1 2" key="1">
    <citation type="journal article" date="2022" name="Hortic Res">
        <title>A haplotype resolved chromosomal level avocado genome allows analysis of novel avocado genes.</title>
        <authorList>
            <person name="Nath O."/>
            <person name="Fletcher S.J."/>
            <person name="Hayward A."/>
            <person name="Shaw L.M."/>
            <person name="Masouleh A.K."/>
            <person name="Furtado A."/>
            <person name="Henry R.J."/>
            <person name="Mitter N."/>
        </authorList>
    </citation>
    <scope>NUCLEOTIDE SEQUENCE [LARGE SCALE GENOMIC DNA]</scope>
    <source>
        <strain evidence="2">cv. Hass</strain>
    </source>
</reference>
<organism evidence="1 2">
    <name type="scientific">Persea americana</name>
    <name type="common">Avocado</name>
    <dbReference type="NCBI Taxonomy" id="3435"/>
    <lineage>
        <taxon>Eukaryota</taxon>
        <taxon>Viridiplantae</taxon>
        <taxon>Streptophyta</taxon>
        <taxon>Embryophyta</taxon>
        <taxon>Tracheophyta</taxon>
        <taxon>Spermatophyta</taxon>
        <taxon>Magnoliopsida</taxon>
        <taxon>Magnoliidae</taxon>
        <taxon>Laurales</taxon>
        <taxon>Lauraceae</taxon>
        <taxon>Persea</taxon>
    </lineage>
</organism>
<dbReference type="EMBL" id="CM056812">
    <property type="protein sequence ID" value="KAJ8618947.1"/>
    <property type="molecule type" value="Genomic_DNA"/>
</dbReference>
<gene>
    <name evidence="1" type="ORF">MRB53_015133</name>
</gene>
<keyword evidence="2" id="KW-1185">Reference proteome</keyword>
<dbReference type="Proteomes" id="UP001234297">
    <property type="component" value="Chromosome 4"/>
</dbReference>
<proteinExistence type="predicted"/>
<protein>
    <submittedName>
        <fullName evidence="1">Uncharacterized protein</fullName>
    </submittedName>
</protein>
<evidence type="ECO:0000313" key="1">
    <source>
        <dbReference type="EMBL" id="KAJ8618947.1"/>
    </source>
</evidence>
<sequence>MSSSLTDTTIRGWWLVPIGRHDVATVKHSAASFRLGFANQQWCNSRRGNGRLQCKYSYLPFGAGMRACAGMDVGKLQLAFSVCNLVYAFHWSNAVVREKPDLTEDLTFVLAMKTLLQARIVPRGI</sequence>
<name>A0ACC2KD91_PERAE</name>
<accession>A0ACC2KD91</accession>
<evidence type="ECO:0000313" key="2">
    <source>
        <dbReference type="Proteomes" id="UP001234297"/>
    </source>
</evidence>
<comment type="caution">
    <text evidence="1">The sequence shown here is derived from an EMBL/GenBank/DDBJ whole genome shotgun (WGS) entry which is preliminary data.</text>
</comment>